<protein>
    <submittedName>
        <fullName evidence="2">Uncharacterized protein</fullName>
    </submittedName>
</protein>
<proteinExistence type="predicted"/>
<sequence length="85" mass="9083">MTKNAKLVTAATVALLVSLATMISFHTYGSQSSLMYSGFQGAHPMTAMWTEMGWLMALGPIAMVLFFGGILTLVVLLVRSLVKSA</sequence>
<dbReference type="RefSeq" id="WP_002715958.1">
    <property type="nucleotide sequence ID" value="NZ_CCAZ020000001.1"/>
</dbReference>
<organism evidence="2 4">
    <name type="scientific">Afipia felis</name>
    <name type="common">Cat scratch disease bacillus</name>
    <dbReference type="NCBI Taxonomy" id="1035"/>
    <lineage>
        <taxon>Bacteria</taxon>
        <taxon>Pseudomonadati</taxon>
        <taxon>Pseudomonadota</taxon>
        <taxon>Alphaproteobacteria</taxon>
        <taxon>Hyphomicrobiales</taxon>
        <taxon>Nitrobacteraceae</taxon>
        <taxon>Afipia</taxon>
    </lineage>
</organism>
<reference evidence="2 4" key="1">
    <citation type="journal article" date="2014" name="Genome Announc.">
        <title>Genome Sequence of Afipia felis Strain 76713, Isolated in Hospital Water Using an Amoeba Co-Culture Procedure.</title>
        <authorList>
            <person name="Benamar S."/>
            <person name="La Scola B."/>
            <person name="Croce O."/>
        </authorList>
    </citation>
    <scope>NUCLEOTIDE SEQUENCE [LARGE SCALE GENOMIC DNA]</scope>
    <source>
        <strain evidence="2 4">76713</strain>
    </source>
</reference>
<feature type="transmembrane region" description="Helical" evidence="1">
    <location>
        <begin position="53"/>
        <end position="78"/>
    </location>
</feature>
<dbReference type="Proteomes" id="UP000035762">
    <property type="component" value="Unassembled WGS sequence"/>
</dbReference>
<dbReference type="EMBL" id="UIGB01000001">
    <property type="protein sequence ID" value="SUU85133.1"/>
    <property type="molecule type" value="Genomic_DNA"/>
</dbReference>
<keyword evidence="1" id="KW-0812">Transmembrane</keyword>
<evidence type="ECO:0000313" key="5">
    <source>
        <dbReference type="Proteomes" id="UP000254343"/>
    </source>
</evidence>
<reference evidence="3 5" key="2">
    <citation type="submission" date="2018-06" db="EMBL/GenBank/DDBJ databases">
        <authorList>
            <consortium name="Pathogen Informatics"/>
            <person name="Doyle S."/>
        </authorList>
    </citation>
    <scope>NUCLEOTIDE SEQUENCE [LARGE SCALE GENOMIC DNA]</scope>
    <source>
        <strain evidence="3 5">NCTC12722</strain>
    </source>
</reference>
<evidence type="ECO:0000313" key="4">
    <source>
        <dbReference type="Proteomes" id="UP000035762"/>
    </source>
</evidence>
<evidence type="ECO:0000313" key="2">
    <source>
        <dbReference type="EMBL" id="CEG09202.1"/>
    </source>
</evidence>
<dbReference type="OrthoDB" id="9915690at2"/>
<dbReference type="Proteomes" id="UP000254343">
    <property type="component" value="Unassembled WGS sequence"/>
</dbReference>
<keyword evidence="1" id="KW-0472">Membrane</keyword>
<evidence type="ECO:0000313" key="3">
    <source>
        <dbReference type="EMBL" id="SUU85133.1"/>
    </source>
</evidence>
<name>A0A090MSK6_AFIFE</name>
<gene>
    <name evidence="2" type="ORF">BN961_02625</name>
    <name evidence="3" type="ORF">NCTC12722_02342</name>
</gene>
<keyword evidence="4" id="KW-1185">Reference proteome</keyword>
<accession>A0A090MSK6</accession>
<dbReference type="STRING" id="1035.BN961_02625"/>
<keyword evidence="1" id="KW-1133">Transmembrane helix</keyword>
<evidence type="ECO:0000256" key="1">
    <source>
        <dbReference type="SAM" id="Phobius"/>
    </source>
</evidence>
<dbReference type="EMBL" id="CCAZ020000001">
    <property type="protein sequence ID" value="CEG09202.1"/>
    <property type="molecule type" value="Genomic_DNA"/>
</dbReference>
<dbReference type="AlphaFoldDB" id="A0A090MSK6"/>